<proteinExistence type="predicted"/>
<gene>
    <name evidence="2" type="ORF">Q8A67_001479</name>
</gene>
<keyword evidence="1" id="KW-0732">Signal</keyword>
<organism evidence="2 3">
    <name type="scientific">Cirrhinus molitorella</name>
    <name type="common">mud carp</name>
    <dbReference type="NCBI Taxonomy" id="172907"/>
    <lineage>
        <taxon>Eukaryota</taxon>
        <taxon>Metazoa</taxon>
        <taxon>Chordata</taxon>
        <taxon>Craniata</taxon>
        <taxon>Vertebrata</taxon>
        <taxon>Euteleostomi</taxon>
        <taxon>Actinopterygii</taxon>
        <taxon>Neopterygii</taxon>
        <taxon>Teleostei</taxon>
        <taxon>Ostariophysi</taxon>
        <taxon>Cypriniformes</taxon>
        <taxon>Cyprinidae</taxon>
        <taxon>Labeoninae</taxon>
        <taxon>Labeonini</taxon>
        <taxon>Cirrhinus</taxon>
    </lineage>
</organism>
<accession>A0AA88QMA1</accession>
<dbReference type="AlphaFoldDB" id="A0AA88QMA1"/>
<evidence type="ECO:0000256" key="1">
    <source>
        <dbReference type="SAM" id="SignalP"/>
    </source>
</evidence>
<reference evidence="2" key="1">
    <citation type="submission" date="2023-08" db="EMBL/GenBank/DDBJ databases">
        <title>Chromosome-level Genome Assembly of mud carp (Cirrhinus molitorella).</title>
        <authorList>
            <person name="Liu H."/>
        </authorList>
    </citation>
    <scope>NUCLEOTIDE SEQUENCE</scope>
    <source>
        <strain evidence="2">Prfri</strain>
        <tissue evidence="2">Muscle</tissue>
    </source>
</reference>
<sequence length="78" mass="8882">MADECHLCLLGLIFLSSLLTGISGVNKTHVFISSEKELIIKEGLMNRWSKMKIMIKACMKQSTCPFLLLQETMSRQMM</sequence>
<feature type="chain" id="PRO_5041668314" evidence="1">
    <location>
        <begin position="25"/>
        <end position="78"/>
    </location>
</feature>
<feature type="signal peptide" evidence="1">
    <location>
        <begin position="1"/>
        <end position="24"/>
    </location>
</feature>
<evidence type="ECO:0000313" key="3">
    <source>
        <dbReference type="Proteomes" id="UP001187343"/>
    </source>
</evidence>
<comment type="caution">
    <text evidence="2">The sequence shown here is derived from an EMBL/GenBank/DDBJ whole genome shotgun (WGS) entry which is preliminary data.</text>
</comment>
<evidence type="ECO:0000313" key="2">
    <source>
        <dbReference type="EMBL" id="KAK2917105.1"/>
    </source>
</evidence>
<protein>
    <submittedName>
        <fullName evidence="2">Uncharacterized protein</fullName>
    </submittedName>
</protein>
<dbReference type="Proteomes" id="UP001187343">
    <property type="component" value="Unassembled WGS sequence"/>
</dbReference>
<keyword evidence="3" id="KW-1185">Reference proteome</keyword>
<dbReference type="EMBL" id="JAUYZG010000001">
    <property type="protein sequence ID" value="KAK2917105.1"/>
    <property type="molecule type" value="Genomic_DNA"/>
</dbReference>
<name>A0AA88QMA1_9TELE</name>